<dbReference type="PANTHER" id="PTHR12161:SF85">
    <property type="entry name" value="IST1 HOMOLOG"/>
    <property type="match status" value="1"/>
</dbReference>
<evidence type="ECO:0000313" key="19">
    <source>
        <dbReference type="EMBL" id="CAH2324021.1"/>
    </source>
</evidence>
<keyword evidence="10" id="KW-0206">Cytoskeleton</keyword>
<organism evidence="19 20">
    <name type="scientific">Pelobates cultripes</name>
    <name type="common">Western spadefoot toad</name>
    <dbReference type="NCBI Taxonomy" id="61616"/>
    <lineage>
        <taxon>Eukaryota</taxon>
        <taxon>Metazoa</taxon>
        <taxon>Chordata</taxon>
        <taxon>Craniata</taxon>
        <taxon>Vertebrata</taxon>
        <taxon>Euteleostomi</taxon>
        <taxon>Amphibia</taxon>
        <taxon>Batrachia</taxon>
        <taxon>Anura</taxon>
        <taxon>Pelobatoidea</taxon>
        <taxon>Pelobatidae</taxon>
        <taxon>Pelobates</taxon>
    </lineage>
</organism>
<dbReference type="Gene3D" id="1.20.1260.60">
    <property type="entry name" value="Vacuolar protein sorting-associated protein Ist1"/>
    <property type="match status" value="1"/>
</dbReference>
<keyword evidence="20" id="KW-1185">Reference proteome</keyword>
<evidence type="ECO:0000256" key="14">
    <source>
        <dbReference type="ARBA" id="ARBA00032374"/>
    </source>
</evidence>
<dbReference type="GO" id="GO:0030496">
    <property type="term" value="C:midbody"/>
    <property type="evidence" value="ECO:0007669"/>
    <property type="project" value="UniProtKB-SubCell"/>
</dbReference>
<dbReference type="AlphaFoldDB" id="A0AAD1WVH9"/>
<dbReference type="GO" id="GO:0031410">
    <property type="term" value="C:cytoplasmic vesicle"/>
    <property type="evidence" value="ECO:0007669"/>
    <property type="project" value="UniProtKB-SubCell"/>
</dbReference>
<dbReference type="PANTHER" id="PTHR12161">
    <property type="entry name" value="IST1 FAMILY MEMBER"/>
    <property type="match status" value="1"/>
</dbReference>
<dbReference type="GO" id="GO:0005813">
    <property type="term" value="C:centrosome"/>
    <property type="evidence" value="ECO:0007669"/>
    <property type="project" value="UniProtKB-SubCell"/>
</dbReference>
<keyword evidence="9" id="KW-0132">Cell division</keyword>
<comment type="function">
    <text evidence="15">ESCRT-III-like protein involved in cytokinesis, nuclear envelope reassembly and endosomal tubulation. Is required for efficient abscission during cytokinesis. Involved in recruiting VPS4A and/or VPS4B to the midbody of dividing cells. During late anaphase, involved in nuclear envelope reassembly and mitotic spindle disassembly together with the ESCRT-III complex: IST1 acts by mediating the recruitment of SPAST to the nuclear membrane, leading to microtubule severing. Recruited to the reforming nuclear envelope (NE) during anaphase by LEMD2. Regulates early endosomal tubulation together with the ESCRT-III complex by mediating the recruitment of SPAST.</text>
</comment>
<keyword evidence="13" id="KW-0968">Cytoplasmic vesicle</keyword>
<evidence type="ECO:0000256" key="5">
    <source>
        <dbReference type="ARBA" id="ARBA00005536"/>
    </source>
</evidence>
<dbReference type="GO" id="GO:0005635">
    <property type="term" value="C:nuclear envelope"/>
    <property type="evidence" value="ECO:0007669"/>
    <property type="project" value="UniProtKB-SubCell"/>
</dbReference>
<keyword evidence="7" id="KW-0963">Cytoplasm</keyword>
<reference evidence="19" key="1">
    <citation type="submission" date="2022-03" db="EMBL/GenBank/DDBJ databases">
        <authorList>
            <person name="Alioto T."/>
            <person name="Alioto T."/>
            <person name="Gomez Garrido J."/>
        </authorList>
    </citation>
    <scope>NUCLEOTIDE SEQUENCE</scope>
</reference>
<feature type="region of interest" description="Disordered" evidence="18">
    <location>
        <begin position="186"/>
        <end position="211"/>
    </location>
</feature>
<dbReference type="GO" id="GO:0015031">
    <property type="term" value="P:protein transport"/>
    <property type="evidence" value="ECO:0007669"/>
    <property type="project" value="InterPro"/>
</dbReference>
<evidence type="ECO:0000256" key="4">
    <source>
        <dbReference type="ARBA" id="ARBA00004541"/>
    </source>
</evidence>
<feature type="compositionally biased region" description="Basic and acidic residues" evidence="18">
    <location>
        <begin position="316"/>
        <end position="328"/>
    </location>
</feature>
<evidence type="ECO:0000256" key="17">
    <source>
        <dbReference type="SAM" id="Coils"/>
    </source>
</evidence>
<dbReference type="InterPro" id="IPR042277">
    <property type="entry name" value="IST1-like"/>
</dbReference>
<keyword evidence="11" id="KW-0539">Nucleus</keyword>
<accession>A0AAD1WVH9</accession>
<comment type="similarity">
    <text evidence="5">Belongs to the IST1 family.</text>
</comment>
<evidence type="ECO:0000256" key="9">
    <source>
        <dbReference type="ARBA" id="ARBA00022618"/>
    </source>
</evidence>
<evidence type="ECO:0000256" key="8">
    <source>
        <dbReference type="ARBA" id="ARBA00022553"/>
    </source>
</evidence>
<feature type="region of interest" description="Disordered" evidence="18">
    <location>
        <begin position="232"/>
        <end position="328"/>
    </location>
</feature>
<evidence type="ECO:0000256" key="10">
    <source>
        <dbReference type="ARBA" id="ARBA00023212"/>
    </source>
</evidence>
<evidence type="ECO:0000256" key="15">
    <source>
        <dbReference type="ARBA" id="ARBA00046124"/>
    </source>
</evidence>
<protein>
    <recommendedName>
        <fullName evidence="6">IST1 homolog</fullName>
    </recommendedName>
    <alternativeName>
        <fullName evidence="14">Charged multivesicular body protein 8</fullName>
    </alternativeName>
</protein>
<evidence type="ECO:0000256" key="3">
    <source>
        <dbReference type="ARBA" id="ARBA00004300"/>
    </source>
</evidence>
<evidence type="ECO:0000256" key="12">
    <source>
        <dbReference type="ARBA" id="ARBA00023306"/>
    </source>
</evidence>
<keyword evidence="17" id="KW-0175">Coiled coil</keyword>
<dbReference type="Proteomes" id="UP001295444">
    <property type="component" value="Chromosome 12"/>
</dbReference>
<dbReference type="InterPro" id="IPR005061">
    <property type="entry name" value="Ist1"/>
</dbReference>
<sequence>MLGSGFKADRLKINLRLAMNRLKLLEKKKTEIAQKARKEIADYLSSKKFDRARIRVEHIIQEDNLVEAMEILEMFCDLLLARFGLIQCMKQVDPGLSEAISSLIWAAPRLMEVTELKTVASQLSNKYSKEYGSLCRTNEIKTVSERLMKKLNTAAPPRILVEKYLIEIAKQYNVQFEPDLTALAEVPPEDNHDKKTGGPGNGGFGCPYPQNSELDDPVGVYEPCAFLQPPPRPHISPSIPDIPPAYDMANPPPGLVGEPRLYPKPDYGGDFNSQDQWQQRDVKDRYNHMPLPKLPSAPADLPATDPSPYEDIDFEDLSKRLDDLKKKT</sequence>
<evidence type="ECO:0000256" key="11">
    <source>
        <dbReference type="ARBA" id="ARBA00023242"/>
    </source>
</evidence>
<evidence type="ECO:0000256" key="18">
    <source>
        <dbReference type="SAM" id="MobiDB-lite"/>
    </source>
</evidence>
<gene>
    <name evidence="19" type="ORF">PECUL_23A036014</name>
</gene>
<dbReference type="GO" id="GO:0051301">
    <property type="term" value="P:cell division"/>
    <property type="evidence" value="ECO:0007669"/>
    <property type="project" value="UniProtKB-KW"/>
</dbReference>
<evidence type="ECO:0000313" key="20">
    <source>
        <dbReference type="Proteomes" id="UP001295444"/>
    </source>
</evidence>
<evidence type="ECO:0000256" key="16">
    <source>
        <dbReference type="ARBA" id="ARBA00046920"/>
    </source>
</evidence>
<comment type="subunit">
    <text evidence="16">Interacts with CHMP1A, CHMP1B, VPS4A and VTA1. Interacts with SPAST, STAMBP, and USP8. May interact with VPS37B. May associate with the ESCRT-I complex. Interacts with MITD1, in competition with VSP4. Interacts with SPART (via MIT domain); leading to the recruitment of SPART to midbodies. Interacts with SPAST.</text>
</comment>
<name>A0AAD1WVH9_PELCU</name>
<comment type="subcellular location">
    <subcellularLocation>
        <location evidence="3">Cytoplasm</location>
        <location evidence="3">Cytoskeleton</location>
        <location evidence="3">Microtubule organizing center</location>
        <location evidence="3">Centrosome</location>
    </subcellularLocation>
    <subcellularLocation>
        <location evidence="4">Cytoplasmic vesicle</location>
    </subcellularLocation>
    <subcellularLocation>
        <location evidence="1">Midbody</location>
    </subcellularLocation>
    <subcellularLocation>
        <location evidence="2">Nucleus envelope</location>
    </subcellularLocation>
</comment>
<evidence type="ECO:0000256" key="2">
    <source>
        <dbReference type="ARBA" id="ARBA00004259"/>
    </source>
</evidence>
<dbReference type="Pfam" id="PF03398">
    <property type="entry name" value="Ist1"/>
    <property type="match status" value="1"/>
</dbReference>
<evidence type="ECO:0000256" key="7">
    <source>
        <dbReference type="ARBA" id="ARBA00022490"/>
    </source>
</evidence>
<keyword evidence="12" id="KW-0131">Cell cycle</keyword>
<evidence type="ECO:0000256" key="6">
    <source>
        <dbReference type="ARBA" id="ARBA00014513"/>
    </source>
</evidence>
<dbReference type="FunFam" id="1.20.1260.60:FF:000001">
    <property type="entry name" value="IST1 homolog isoform X1"/>
    <property type="match status" value="1"/>
</dbReference>
<proteinExistence type="inferred from homology"/>
<evidence type="ECO:0000256" key="1">
    <source>
        <dbReference type="ARBA" id="ARBA00004214"/>
    </source>
</evidence>
<feature type="coiled-coil region" evidence="17">
    <location>
        <begin position="8"/>
        <end position="35"/>
    </location>
</feature>
<dbReference type="EMBL" id="OW240923">
    <property type="protein sequence ID" value="CAH2324021.1"/>
    <property type="molecule type" value="Genomic_DNA"/>
</dbReference>
<keyword evidence="8" id="KW-0597">Phosphoprotein</keyword>
<feature type="compositionally biased region" description="Basic and acidic residues" evidence="18">
    <location>
        <begin position="278"/>
        <end position="287"/>
    </location>
</feature>
<evidence type="ECO:0000256" key="13">
    <source>
        <dbReference type="ARBA" id="ARBA00023329"/>
    </source>
</evidence>